<dbReference type="RefSeq" id="WP_184785289.1">
    <property type="nucleotide sequence ID" value="NZ_BONT01000111.1"/>
</dbReference>
<evidence type="ECO:0000313" key="2">
    <source>
        <dbReference type="Proteomes" id="UP000548476"/>
    </source>
</evidence>
<comment type="caution">
    <text evidence="1">The sequence shown here is derived from an EMBL/GenBank/DDBJ whole genome shotgun (WGS) entry which is preliminary data.</text>
</comment>
<dbReference type="AlphaFoldDB" id="A0A841FK79"/>
<dbReference type="EMBL" id="JACHGT010000001">
    <property type="protein sequence ID" value="MBB6032380.1"/>
    <property type="molecule type" value="Genomic_DNA"/>
</dbReference>
<sequence>MATATRTDQTHPLAEVLRHGPFHVALRAAIDARGLGLDRLQHRLAERGLRVSTTSLSYWQHGRTQPEKPNSIAAVGVLEEILGVPANALVSLLGPRRARGPRTIRAERERPEVVLGGGAAMRELCDEFPAAREHRVDVLSEQVTVYIDAERRESRLVTALLVRARRGGIDRYVAAYRGDPGCEIDRVRVLAGRDCEIGRVVRHDQRPILLAELMFGQHLAEGETHLFSYEVNDATAETTGHGRGFRAPVDQFILQVRFDPAALPARCYSFAQAKLAKNRHETGDLALSARHTVQLVETNVQPGAIGIGWDWP</sequence>
<accession>A0A841FK79</accession>
<organism evidence="1 2">
    <name type="scientific">Phytomonospora endophytica</name>
    <dbReference type="NCBI Taxonomy" id="714109"/>
    <lineage>
        <taxon>Bacteria</taxon>
        <taxon>Bacillati</taxon>
        <taxon>Actinomycetota</taxon>
        <taxon>Actinomycetes</taxon>
        <taxon>Micromonosporales</taxon>
        <taxon>Micromonosporaceae</taxon>
        <taxon>Phytomonospora</taxon>
    </lineage>
</organism>
<reference evidence="1 2" key="1">
    <citation type="submission" date="2020-08" db="EMBL/GenBank/DDBJ databases">
        <title>Genomic Encyclopedia of Type Strains, Phase IV (KMG-IV): sequencing the most valuable type-strain genomes for metagenomic binning, comparative biology and taxonomic classification.</title>
        <authorList>
            <person name="Goeker M."/>
        </authorList>
    </citation>
    <scope>NUCLEOTIDE SEQUENCE [LARGE SCALE GENOMIC DNA]</scope>
    <source>
        <strain evidence="1 2">YIM 65646</strain>
    </source>
</reference>
<evidence type="ECO:0008006" key="3">
    <source>
        <dbReference type="Google" id="ProtNLM"/>
    </source>
</evidence>
<keyword evidence="2" id="KW-1185">Reference proteome</keyword>
<gene>
    <name evidence="1" type="ORF">HNR73_000222</name>
</gene>
<protein>
    <recommendedName>
        <fullName evidence="3">XRE family transcriptional regulator</fullName>
    </recommendedName>
</protein>
<proteinExistence type="predicted"/>
<evidence type="ECO:0000313" key="1">
    <source>
        <dbReference type="EMBL" id="MBB6032380.1"/>
    </source>
</evidence>
<name>A0A841FK79_9ACTN</name>
<dbReference type="Proteomes" id="UP000548476">
    <property type="component" value="Unassembled WGS sequence"/>
</dbReference>